<proteinExistence type="predicted"/>
<organism evidence="1 2">
    <name type="scientific">Ixodes persulcatus</name>
    <name type="common">Taiga tick</name>
    <dbReference type="NCBI Taxonomy" id="34615"/>
    <lineage>
        <taxon>Eukaryota</taxon>
        <taxon>Metazoa</taxon>
        <taxon>Ecdysozoa</taxon>
        <taxon>Arthropoda</taxon>
        <taxon>Chelicerata</taxon>
        <taxon>Arachnida</taxon>
        <taxon>Acari</taxon>
        <taxon>Parasitiformes</taxon>
        <taxon>Ixodida</taxon>
        <taxon>Ixodoidea</taxon>
        <taxon>Ixodidae</taxon>
        <taxon>Ixodinae</taxon>
        <taxon>Ixodes</taxon>
    </lineage>
</organism>
<reference evidence="1 2" key="1">
    <citation type="journal article" date="2020" name="Cell">
        <title>Large-Scale Comparative Analyses of Tick Genomes Elucidate Their Genetic Diversity and Vector Capacities.</title>
        <authorList>
            <consortium name="Tick Genome and Microbiome Consortium (TIGMIC)"/>
            <person name="Jia N."/>
            <person name="Wang J."/>
            <person name="Shi W."/>
            <person name="Du L."/>
            <person name="Sun Y."/>
            <person name="Zhan W."/>
            <person name="Jiang J.F."/>
            <person name="Wang Q."/>
            <person name="Zhang B."/>
            <person name="Ji P."/>
            <person name="Bell-Sakyi L."/>
            <person name="Cui X.M."/>
            <person name="Yuan T.T."/>
            <person name="Jiang B.G."/>
            <person name="Yang W.F."/>
            <person name="Lam T.T."/>
            <person name="Chang Q.C."/>
            <person name="Ding S.J."/>
            <person name="Wang X.J."/>
            <person name="Zhu J.G."/>
            <person name="Ruan X.D."/>
            <person name="Zhao L."/>
            <person name="Wei J.T."/>
            <person name="Ye R.Z."/>
            <person name="Que T.C."/>
            <person name="Du C.H."/>
            <person name="Zhou Y.H."/>
            <person name="Cheng J.X."/>
            <person name="Dai P.F."/>
            <person name="Guo W.B."/>
            <person name="Han X.H."/>
            <person name="Huang E.J."/>
            <person name="Li L.F."/>
            <person name="Wei W."/>
            <person name="Gao Y.C."/>
            <person name="Liu J.Z."/>
            <person name="Shao H.Z."/>
            <person name="Wang X."/>
            <person name="Wang C.C."/>
            <person name="Yang T.C."/>
            <person name="Huo Q.B."/>
            <person name="Li W."/>
            <person name="Chen H.Y."/>
            <person name="Chen S.E."/>
            <person name="Zhou L.G."/>
            <person name="Ni X.B."/>
            <person name="Tian J.H."/>
            <person name="Sheng Y."/>
            <person name="Liu T."/>
            <person name="Pan Y.S."/>
            <person name="Xia L.Y."/>
            <person name="Li J."/>
            <person name="Zhao F."/>
            <person name="Cao W.C."/>
        </authorList>
    </citation>
    <scope>NUCLEOTIDE SEQUENCE [LARGE SCALE GENOMIC DNA]</scope>
    <source>
        <strain evidence="1">Iper-2018</strain>
    </source>
</reference>
<protein>
    <submittedName>
        <fullName evidence="1">Uncharacterized protein</fullName>
    </submittedName>
</protein>
<accession>A0AC60PSR9</accession>
<evidence type="ECO:0000313" key="1">
    <source>
        <dbReference type="EMBL" id="KAG0423558.1"/>
    </source>
</evidence>
<comment type="caution">
    <text evidence="1">The sequence shown here is derived from an EMBL/GenBank/DDBJ whole genome shotgun (WGS) entry which is preliminary data.</text>
</comment>
<name>A0AC60PSR9_IXOPE</name>
<dbReference type="Proteomes" id="UP000805193">
    <property type="component" value="Unassembled WGS sequence"/>
</dbReference>
<dbReference type="EMBL" id="JABSTQ010010087">
    <property type="protein sequence ID" value="KAG0423558.1"/>
    <property type="molecule type" value="Genomic_DNA"/>
</dbReference>
<gene>
    <name evidence="1" type="ORF">HPB47_000666</name>
</gene>
<evidence type="ECO:0000313" key="2">
    <source>
        <dbReference type="Proteomes" id="UP000805193"/>
    </source>
</evidence>
<sequence>MSPPSRQRRPLPQVVHRSVGRRWLVDLVSLRPSVAGANRRRNVVSPPRVIPVPSPEQHLIEVPSEQSHSTETWVPSISRQDPGGRKVMECMIDVEQTRNTTAVLTETLVEPPGLLIDAAHAIQAALSTAAIKISRQGEGGEYRRDLRALLRDVVEQISWSYLPGQLQNLFGVVSASHFLAEDEGFISVSALLNFRCGINSLPSPLYKLPQEPKSKKIEDALVYTGPLYRLPPTAKDCRALFLSLTADNWVYCQDKMNGQVHQEIYLGSPNRYKFKHIDWETHGETIILQSLHHHPHRNIAVMSTSQNSRSKPRVLITIAVFSMFPVQFKGMLEIDRAIKSVESDELAENGFLDFPNLSTEPDSIAFHPDDSGRIVYNSSHFIKVFRLVTNMKNKPSLKECFEITFRESLAKVHQEASVDKPLPRKCKSIFDIYSTQCVEKSLLSDDYENELELYSVLGFNPVDESCTGKVGIYDNDTGEQIKCFELGMSLDELCDYTLTLDLDTLVVLAKDERRNFSCFLYRLHFPGHMDDPHSKRQPRVNLGLRRSLRNQNCDASSSGSGSGRRRNENSNHHGFAMPPPPCDRVLRTKR</sequence>
<keyword evidence="2" id="KW-1185">Reference proteome</keyword>